<evidence type="ECO:0000313" key="2">
    <source>
        <dbReference type="Proteomes" id="UP001150830"/>
    </source>
</evidence>
<dbReference type="AlphaFoldDB" id="A0A9X3EHP6"/>
<accession>A0A9X3EHP6</accession>
<keyword evidence="2" id="KW-1185">Reference proteome</keyword>
<dbReference type="PANTHER" id="PTHR36436">
    <property type="entry name" value="SLL5081 PROTEIN"/>
    <property type="match status" value="1"/>
</dbReference>
<reference evidence="1" key="1">
    <citation type="submission" date="2022-11" db="EMBL/GenBank/DDBJ databases">
        <title>Parathalassolutuus dongxingensis gen. nov., sp. nov., a novel member of family Oceanospirillaceae isolated from a coastal shrimp pond in Guangxi, China.</title>
        <authorList>
            <person name="Chen H."/>
        </authorList>
    </citation>
    <scope>NUCLEOTIDE SEQUENCE</scope>
    <source>
        <strain evidence="1">G-43</strain>
    </source>
</reference>
<dbReference type="EMBL" id="JAPNOA010000059">
    <property type="protein sequence ID" value="MCY0967410.1"/>
    <property type="molecule type" value="Genomic_DNA"/>
</dbReference>
<dbReference type="Proteomes" id="UP001150830">
    <property type="component" value="Unassembled WGS sequence"/>
</dbReference>
<dbReference type="SUPFAM" id="SSF103032">
    <property type="entry name" value="Hypothetical protein YwqG"/>
    <property type="match status" value="1"/>
</dbReference>
<evidence type="ECO:0000313" key="1">
    <source>
        <dbReference type="EMBL" id="MCY0967410.1"/>
    </source>
</evidence>
<dbReference type="PANTHER" id="PTHR36436:SF6">
    <property type="entry name" value="SLL5081 PROTEIN"/>
    <property type="match status" value="1"/>
</dbReference>
<protein>
    <submittedName>
        <fullName evidence="1">DUF1963 domain-containing protein</fullName>
    </submittedName>
</protein>
<gene>
    <name evidence="1" type="ORF">OUO13_19695</name>
</gene>
<organism evidence="1 2">
    <name type="scientific">Parathalassolituus penaei</name>
    <dbReference type="NCBI Taxonomy" id="2997323"/>
    <lineage>
        <taxon>Bacteria</taxon>
        <taxon>Pseudomonadati</taxon>
        <taxon>Pseudomonadota</taxon>
        <taxon>Gammaproteobacteria</taxon>
        <taxon>Oceanospirillales</taxon>
        <taxon>Oceanospirillaceae</taxon>
        <taxon>Parathalassolituus</taxon>
    </lineage>
</organism>
<dbReference type="Pfam" id="PF09234">
    <property type="entry name" value="DUF1963"/>
    <property type="match status" value="1"/>
</dbReference>
<name>A0A9X3EHP6_9GAMM</name>
<sequence>MSDKMPKIPESLSEWTDEIKATIKPFVSIRLTANAPENIWASRIGGQAFLPSNMQIPVDIDGEEMPLLAQINLDECPSLAGFPNGGLLQFYVREEMAGAYFPEEYNDDYWNAIVSGQYSRVVYLQSVPSTEQPDELTCGKFFNPEDMDEFPTYGGCYGMEFSIKQEYVNASASPEFEAFYSTTGSEEDVFDFGINYDESFSEDDNYTGGSEHKLGGYPAFTQGDIRVTADAGDWVLLFQLDSTSEPDDDDVGLMWGDAGIGNFFIHRDDLAKLDFSRVAFSWDCH</sequence>
<dbReference type="RefSeq" id="WP_283175607.1">
    <property type="nucleotide sequence ID" value="NZ_JAPNOA010000059.1"/>
</dbReference>
<proteinExistence type="predicted"/>
<dbReference type="Gene3D" id="2.30.320.10">
    <property type="entry name" value="YwqG-like"/>
    <property type="match status" value="1"/>
</dbReference>
<dbReference type="InterPro" id="IPR035948">
    <property type="entry name" value="YwqG-like_sf"/>
</dbReference>
<dbReference type="InterPro" id="IPR015315">
    <property type="entry name" value="DUF1963"/>
</dbReference>
<comment type="caution">
    <text evidence="1">The sequence shown here is derived from an EMBL/GenBank/DDBJ whole genome shotgun (WGS) entry which is preliminary data.</text>
</comment>